<feature type="compositionally biased region" description="Gly residues" evidence="12">
    <location>
        <begin position="30"/>
        <end position="44"/>
    </location>
</feature>
<evidence type="ECO:0000256" key="5">
    <source>
        <dbReference type="ARBA" id="ARBA00022529"/>
    </source>
</evidence>
<dbReference type="PROSITE" id="PS00276">
    <property type="entry name" value="CHANNEL_COLICIN"/>
    <property type="match status" value="1"/>
</dbReference>
<keyword evidence="7 13" id="KW-1133">Transmembrane helix</keyword>
<keyword evidence="5" id="KW-0929">Antimicrobial</keyword>
<evidence type="ECO:0000256" key="11">
    <source>
        <dbReference type="SAM" id="Coils"/>
    </source>
</evidence>
<dbReference type="Gene3D" id="1.10.287.620">
    <property type="entry name" value="Helix Hairpins"/>
    <property type="match status" value="1"/>
</dbReference>
<evidence type="ECO:0000259" key="14">
    <source>
        <dbReference type="PROSITE" id="PS00276"/>
    </source>
</evidence>
<keyword evidence="10 13" id="KW-0472">Membrane</keyword>
<keyword evidence="8" id="KW-0044">Antibiotic</keyword>
<protein>
    <submittedName>
        <fullName evidence="15">Colicin E1 protein</fullName>
    </submittedName>
</protein>
<evidence type="ECO:0000256" key="13">
    <source>
        <dbReference type="SAM" id="Phobius"/>
    </source>
</evidence>
<evidence type="ECO:0000256" key="4">
    <source>
        <dbReference type="ARBA" id="ARBA00007595"/>
    </source>
</evidence>
<evidence type="ECO:0000256" key="9">
    <source>
        <dbReference type="ARBA" id="ARBA00023048"/>
    </source>
</evidence>
<feature type="region of interest" description="Disordered" evidence="12">
    <location>
        <begin position="144"/>
        <end position="172"/>
    </location>
</feature>
<accession>Q2KKI3</accession>
<dbReference type="Pfam" id="PF01024">
    <property type="entry name" value="Colicin"/>
    <property type="match status" value="1"/>
</dbReference>
<keyword evidence="9" id="KW-0078">Bacteriocin</keyword>
<feature type="region of interest" description="Disordered" evidence="12">
    <location>
        <begin position="26"/>
        <end position="84"/>
    </location>
</feature>
<dbReference type="GO" id="GO:0031640">
    <property type="term" value="P:killing of cells of another organism"/>
    <property type="evidence" value="ECO:0007669"/>
    <property type="project" value="UniProtKB-KW"/>
</dbReference>
<evidence type="ECO:0000256" key="10">
    <source>
        <dbReference type="ARBA" id="ARBA00023136"/>
    </source>
</evidence>
<dbReference type="Gene3D" id="1.10.490.30">
    <property type="entry name" value="Colicin"/>
    <property type="match status" value="1"/>
</dbReference>
<dbReference type="GO" id="GO:0140911">
    <property type="term" value="F:pore-forming activity"/>
    <property type="evidence" value="ECO:0007669"/>
    <property type="project" value="InterPro"/>
</dbReference>
<evidence type="ECO:0000256" key="12">
    <source>
        <dbReference type="SAM" id="MobiDB-lite"/>
    </source>
</evidence>
<keyword evidence="15" id="KW-0614">Plasmid</keyword>
<dbReference type="InterPro" id="IPR038283">
    <property type="entry name" value="Channel_colicin_C_sf"/>
</dbReference>
<dbReference type="GO" id="GO:0016020">
    <property type="term" value="C:membrane"/>
    <property type="evidence" value="ECO:0007669"/>
    <property type="project" value="UniProtKB-SubCell"/>
</dbReference>
<evidence type="ECO:0000256" key="2">
    <source>
        <dbReference type="ARBA" id="ARBA00003197"/>
    </source>
</evidence>
<dbReference type="GO" id="GO:0050829">
    <property type="term" value="P:defense response to Gram-negative bacterium"/>
    <property type="evidence" value="ECO:0007669"/>
    <property type="project" value="InterPro"/>
</dbReference>
<dbReference type="RefSeq" id="WP_012882752.1">
    <property type="nucleotide sequence ID" value="NC_013589.1"/>
</dbReference>
<evidence type="ECO:0000256" key="8">
    <source>
        <dbReference type="ARBA" id="ARBA00023022"/>
    </source>
</evidence>
<evidence type="ECO:0000256" key="3">
    <source>
        <dbReference type="ARBA" id="ARBA00004370"/>
    </source>
</evidence>
<evidence type="ECO:0000256" key="6">
    <source>
        <dbReference type="ARBA" id="ARBA00022692"/>
    </source>
</evidence>
<comment type="similarity">
    <text evidence="4">Belongs to the channel forming colicin family.</text>
</comment>
<dbReference type="AlphaFoldDB" id="Q2KKI3"/>
<dbReference type="CDD" id="cd22249">
    <property type="entry name" value="UDM1_RNF168_RNF169-like"/>
    <property type="match status" value="1"/>
</dbReference>
<feature type="domain" description="Channel forming colicins" evidence="14">
    <location>
        <begin position="458"/>
        <end position="469"/>
    </location>
</feature>
<reference evidence="15" key="1">
    <citation type="journal article" date="2006" name="J. Appl. Microbiol.">
        <title>Exoproducts of the Escherichia coli strain H22 inhibiting some enteric pathogens both in vitro and in vivo.</title>
        <authorList>
            <person name="Cursino L."/>
            <person name="Smajs D."/>
            <person name="Smarda J."/>
            <person name="Nardi R.M.D."/>
            <person name="Nicoli J.R."/>
            <person name="Chartone-Souza E."/>
            <person name="Nascimento A.M.A."/>
        </authorList>
    </citation>
    <scope>NUCLEOTIDE SEQUENCE</scope>
    <source>
        <strain evidence="15">H22</strain>
        <plasmid evidence="15">pColE1-H22</plasmid>
    </source>
</reference>
<geneLocation type="plasmid" evidence="15">
    <name>pColE1-H22</name>
</geneLocation>
<evidence type="ECO:0000313" key="15">
    <source>
        <dbReference type="EMBL" id="AAY68489.1"/>
    </source>
</evidence>
<dbReference type="FunFam" id="1.10.490.30:FF:000002">
    <property type="entry name" value="Colicin-E1"/>
    <property type="match status" value="1"/>
</dbReference>
<evidence type="ECO:0000256" key="1">
    <source>
        <dbReference type="ARBA" id="ARBA00002178"/>
    </source>
</evidence>
<sequence length="523" mass="57351">METAVAYYKDGVPYDDKGQVIITLLNGNPDGSGSGSGGGGGTGGSKSESSAAIHATAKWSTAQLKKTQAEQAARAKAAAEAQAKAKANRDALTQHLKDIVNEALRHNSTHPEVIDLAHANNAAMQAEAERLRLAKAEEKARKEAEAAEKAFQEAEQRRKEIEKEQAETERQLKLAEDEEKRLAALSEEARAVEVAQKNLAAAQSELAKVDEEINTLNTRLSSSIHARDAETNTLSGKRNELDQASAKYKELDERVKLLSPRANDPLQSRPFFEATRLRARAGDEMEEKQKQVTASETRLNQISSEINGIQEAISQANNKRSTAVSRIHDAEDNLKTAQTNLLNSQIKDAVDATVSFYQTLSEKYGEKYSKMAQELADKSKGKKISNVNEALAAFEKYKDVLNKKFSKADRDAIFNALEAVKYEDWAKHLDQFAKYLKITGHVSFGYDVVSDILKIKDTGDWKPLFLTLEKKAVDAGVSYVVVLLFSVLAGTTLGIWGIAIVTGILCAFIDKNKLNTINEVLGI</sequence>
<dbReference type="SUPFAM" id="SSF56837">
    <property type="entry name" value="Colicin"/>
    <property type="match status" value="1"/>
</dbReference>
<evidence type="ECO:0000256" key="7">
    <source>
        <dbReference type="ARBA" id="ARBA00022989"/>
    </source>
</evidence>
<keyword evidence="6 13" id="KW-0812">Transmembrane</keyword>
<comment type="function">
    <text evidence="2">Colicins are polypeptide toxins produced by and active against E.coli and closely related bacteria.</text>
</comment>
<feature type="transmembrane region" description="Helical" evidence="13">
    <location>
        <begin position="476"/>
        <end position="509"/>
    </location>
</feature>
<comment type="subcellular location">
    <subcellularLocation>
        <location evidence="3">Membrane</location>
    </subcellularLocation>
</comment>
<dbReference type="InterPro" id="IPR000293">
    <property type="entry name" value="Channel_colicin_C"/>
</dbReference>
<dbReference type="PRINTS" id="PR00280">
    <property type="entry name" value="CHANLCOLICIN"/>
</dbReference>
<feature type="compositionally biased region" description="Low complexity" evidence="12">
    <location>
        <begin position="65"/>
        <end position="84"/>
    </location>
</feature>
<proteinExistence type="inferred from homology"/>
<organism evidence="15">
    <name type="scientific">Escherichia coli</name>
    <dbReference type="NCBI Taxonomy" id="562"/>
    <lineage>
        <taxon>Bacteria</taxon>
        <taxon>Pseudomonadati</taxon>
        <taxon>Pseudomonadota</taxon>
        <taxon>Gammaproteobacteria</taxon>
        <taxon>Enterobacterales</taxon>
        <taxon>Enterobacteriaceae</taxon>
        <taxon>Escherichia</taxon>
    </lineage>
</organism>
<comment type="function">
    <text evidence="1">This colicin is a channel-forming colicin. This class of transmembrane toxins depolarize the cytoplasmic membrane, leading to dissipation of cellular energy.</text>
</comment>
<name>Q2KKI3_ECOLX</name>
<dbReference type="EMBL" id="AY913943">
    <property type="protein sequence ID" value="AAY68489.1"/>
    <property type="molecule type" value="Genomic_DNA"/>
</dbReference>
<keyword evidence="11" id="KW-0175">Coiled coil</keyword>
<feature type="coiled-coil region" evidence="11">
    <location>
        <begin position="285"/>
        <end position="347"/>
    </location>
</feature>